<proteinExistence type="predicted"/>
<evidence type="ECO:0008006" key="3">
    <source>
        <dbReference type="Google" id="ProtNLM"/>
    </source>
</evidence>
<dbReference type="Proteomes" id="UP001196870">
    <property type="component" value="Unassembled WGS sequence"/>
</dbReference>
<comment type="caution">
    <text evidence="1">The sequence shown here is derived from an EMBL/GenBank/DDBJ whole genome shotgun (WGS) entry which is preliminary data.</text>
</comment>
<evidence type="ECO:0000313" key="2">
    <source>
        <dbReference type="Proteomes" id="UP001196870"/>
    </source>
</evidence>
<sequence length="335" mass="37998">MFLTLHGVPQQDPPPEGQPAYCLDPQGAWRPVHGDLLYEIEAECIRLHDGFASALFGGIAAYYALLPVVPPFLYEAGLNSESTLSRSDFEQALIALREMPHLYKLLYLYDCRKLVSGIQECTKEVCFLVGEFYRSLNLDHLFYPPLAEPDGVRWVTSPVVTSLTATLNVIFIRLHSLLDYTTKLVHEIEHLRSDFATYPKLSSSSIQFGDRRRTGWGEAPGSLFELSEPIREIELVRNLVIHDGLLDDMPKVYKVVKDGRAVEKFVLMPDRTDGRLDRHKNRALFYSGDDRINLRLPTLVSKFQARQLATLARAAVRLAEISEDRSRAKPQRRGA</sequence>
<keyword evidence="2" id="KW-1185">Reference proteome</keyword>
<dbReference type="RefSeq" id="WP_211852532.1">
    <property type="nucleotide sequence ID" value="NZ_JAAGBB010000011.1"/>
</dbReference>
<evidence type="ECO:0000313" key="1">
    <source>
        <dbReference type="EMBL" id="MBR0664862.1"/>
    </source>
</evidence>
<reference evidence="2" key="1">
    <citation type="journal article" date="2021" name="Syst. Appl. Microbiol.">
        <title>Roseomonas hellenica sp. nov., isolated from roots of wild-growing Alkanna tinctoria.</title>
        <authorList>
            <person name="Rat A."/>
            <person name="Naranjo H.D."/>
            <person name="Lebbe L."/>
            <person name="Cnockaert M."/>
            <person name="Krigas N."/>
            <person name="Grigoriadou K."/>
            <person name="Maloupa E."/>
            <person name="Willems A."/>
        </authorList>
    </citation>
    <scope>NUCLEOTIDE SEQUENCE [LARGE SCALE GENOMIC DNA]</scope>
    <source>
        <strain evidence="2">LMG 31523</strain>
    </source>
</reference>
<organism evidence="1 2">
    <name type="scientific">Plastoroseomonas hellenica</name>
    <dbReference type="NCBI Taxonomy" id="2687306"/>
    <lineage>
        <taxon>Bacteria</taxon>
        <taxon>Pseudomonadati</taxon>
        <taxon>Pseudomonadota</taxon>
        <taxon>Alphaproteobacteria</taxon>
        <taxon>Acetobacterales</taxon>
        <taxon>Acetobacteraceae</taxon>
        <taxon>Plastoroseomonas</taxon>
    </lineage>
</organism>
<gene>
    <name evidence="1" type="ORF">GXW71_10910</name>
</gene>
<name>A0ABS5EX35_9PROT</name>
<protein>
    <recommendedName>
        <fullName evidence="3">Cthe-2314-like HEPN domain-containing protein</fullName>
    </recommendedName>
</protein>
<dbReference type="EMBL" id="JAAGBB010000011">
    <property type="protein sequence ID" value="MBR0664862.1"/>
    <property type="molecule type" value="Genomic_DNA"/>
</dbReference>
<accession>A0ABS5EX35</accession>